<reference evidence="8 9" key="1">
    <citation type="submission" date="2016-04" db="EMBL/GenBank/DDBJ databases">
        <title>Draft genome sequence of Janthinobacterium psychrotolerans sp. nov., isolated from freshwater sediments in Denmark.</title>
        <authorList>
            <person name="Gong X."/>
            <person name="Skrivergaard S."/>
            <person name="Korsgaard B.S."/>
            <person name="Schreiber L."/>
            <person name="Marshall I.P."/>
            <person name="Finster K."/>
            <person name="Schramm A."/>
        </authorList>
    </citation>
    <scope>NUCLEOTIDE SEQUENCE [LARGE SCALE GENOMIC DNA]</scope>
    <source>
        <strain evidence="8 9">S3-2</strain>
    </source>
</reference>
<dbReference type="InterPro" id="IPR001451">
    <property type="entry name" value="Hexapep"/>
</dbReference>
<evidence type="ECO:0000313" key="9">
    <source>
        <dbReference type="Proteomes" id="UP000092713"/>
    </source>
</evidence>
<evidence type="ECO:0000256" key="3">
    <source>
        <dbReference type="ARBA" id="ARBA00022605"/>
    </source>
</evidence>
<evidence type="ECO:0000256" key="4">
    <source>
        <dbReference type="ARBA" id="ARBA00022679"/>
    </source>
</evidence>
<evidence type="ECO:0000256" key="2">
    <source>
        <dbReference type="ARBA" id="ARBA00013266"/>
    </source>
</evidence>
<evidence type="ECO:0000256" key="5">
    <source>
        <dbReference type="ARBA" id="ARBA00023315"/>
    </source>
</evidence>
<feature type="region of interest" description="Disordered" evidence="7">
    <location>
        <begin position="306"/>
        <end position="331"/>
    </location>
</feature>
<dbReference type="Gene3D" id="1.10.3130.10">
    <property type="entry name" value="serine acetyltransferase, domain 1"/>
    <property type="match status" value="1"/>
</dbReference>
<evidence type="ECO:0000313" key="8">
    <source>
        <dbReference type="EMBL" id="OBV37039.1"/>
    </source>
</evidence>
<keyword evidence="3" id="KW-0028">Amino-acid biosynthesis</keyword>
<dbReference type="AlphaFoldDB" id="A0A1A7BWB3"/>
<name>A0A1A7BWB3_9BURK</name>
<comment type="catalytic activity">
    <reaction evidence="6">
        <text>L-serine + acetyl-CoA = O-acetyl-L-serine + CoA</text>
        <dbReference type="Rhea" id="RHEA:24560"/>
        <dbReference type="ChEBI" id="CHEBI:33384"/>
        <dbReference type="ChEBI" id="CHEBI:57287"/>
        <dbReference type="ChEBI" id="CHEBI:57288"/>
        <dbReference type="ChEBI" id="CHEBI:58340"/>
        <dbReference type="EC" id="2.3.1.30"/>
    </reaction>
</comment>
<comment type="caution">
    <text evidence="8">The sequence shown here is derived from an EMBL/GenBank/DDBJ whole genome shotgun (WGS) entry which is preliminary data.</text>
</comment>
<evidence type="ECO:0000256" key="6">
    <source>
        <dbReference type="ARBA" id="ARBA00049486"/>
    </source>
</evidence>
<feature type="compositionally biased region" description="Polar residues" evidence="7">
    <location>
        <begin position="306"/>
        <end position="315"/>
    </location>
</feature>
<evidence type="ECO:0000256" key="1">
    <source>
        <dbReference type="ARBA" id="ARBA00007274"/>
    </source>
</evidence>
<dbReference type="Gene3D" id="2.160.10.10">
    <property type="entry name" value="Hexapeptide repeat proteins"/>
    <property type="match status" value="1"/>
</dbReference>
<gene>
    <name evidence="8" type="ORF">ASR47_100290</name>
</gene>
<dbReference type="GO" id="GO:0009001">
    <property type="term" value="F:serine O-acetyltransferase activity"/>
    <property type="evidence" value="ECO:0007669"/>
    <property type="project" value="UniProtKB-EC"/>
</dbReference>
<keyword evidence="4 8" id="KW-0808">Transferase</keyword>
<dbReference type="InterPro" id="IPR045304">
    <property type="entry name" value="LbH_SAT"/>
</dbReference>
<proteinExistence type="inferred from homology"/>
<keyword evidence="9" id="KW-1185">Reference proteome</keyword>
<keyword evidence="5 8" id="KW-0012">Acyltransferase</keyword>
<dbReference type="GO" id="GO:0008652">
    <property type="term" value="P:amino acid biosynthetic process"/>
    <property type="evidence" value="ECO:0007669"/>
    <property type="project" value="UniProtKB-KW"/>
</dbReference>
<sequence length="331" mass="35473">MNPHALSAELSAPAASAPQWELHQIVDELRAVRERWRDGLASNQECGARQFPSRQHLRELVGALCAALFPMRLGPLDLQQESEDFFVGHTLDTTLTGLHEQVRRELAYQARQHGLPQAVSAEQQALAIVQRFARALPGIRAWLDTDVAAAFHGDPAAHSVDEVLLCYPGILAIIHYRLAHALHALGAPLVARIIAEVAHSQTGIDIHPGAVIGASFFIDHGTGVVIGETAIIGERVRIYQAVTLGAKRFPAGADGVLKKGLARHPIVEDDVVIYAGATILGRVTIGQGSVIGGNVWLTRSIAPGSHVTQAHNQQEAPEPVSASPPTLRTPC</sequence>
<dbReference type="Proteomes" id="UP000092713">
    <property type="component" value="Unassembled WGS sequence"/>
</dbReference>
<dbReference type="InterPro" id="IPR042122">
    <property type="entry name" value="Ser_AcTrfase_N_sf"/>
</dbReference>
<organism evidence="8 9">
    <name type="scientific">Janthinobacterium psychrotolerans</name>
    <dbReference type="NCBI Taxonomy" id="1747903"/>
    <lineage>
        <taxon>Bacteria</taxon>
        <taxon>Pseudomonadati</taxon>
        <taxon>Pseudomonadota</taxon>
        <taxon>Betaproteobacteria</taxon>
        <taxon>Burkholderiales</taxon>
        <taxon>Oxalobacteraceae</taxon>
        <taxon>Janthinobacterium</taxon>
    </lineage>
</organism>
<dbReference type="PATRIC" id="fig|1747903.4.peg.533"/>
<dbReference type="InterPro" id="IPR011004">
    <property type="entry name" value="Trimer_LpxA-like_sf"/>
</dbReference>
<dbReference type="PANTHER" id="PTHR42811">
    <property type="entry name" value="SERINE ACETYLTRANSFERASE"/>
    <property type="match status" value="1"/>
</dbReference>
<dbReference type="SUPFAM" id="SSF51161">
    <property type="entry name" value="Trimeric LpxA-like enzymes"/>
    <property type="match status" value="1"/>
</dbReference>
<dbReference type="NCBIfam" id="NF041874">
    <property type="entry name" value="EPS_EpsC"/>
    <property type="match status" value="1"/>
</dbReference>
<dbReference type="EC" id="2.3.1.30" evidence="2"/>
<evidence type="ECO:0000256" key="7">
    <source>
        <dbReference type="SAM" id="MobiDB-lite"/>
    </source>
</evidence>
<protein>
    <recommendedName>
        <fullName evidence="2">serine O-acetyltransferase</fullName>
        <ecNumber evidence="2">2.3.1.30</ecNumber>
    </recommendedName>
</protein>
<dbReference type="InterPro" id="IPR053376">
    <property type="entry name" value="Serine_acetyltransferase"/>
</dbReference>
<dbReference type="EMBL" id="LOCQ01000061">
    <property type="protein sequence ID" value="OBV37039.1"/>
    <property type="molecule type" value="Genomic_DNA"/>
</dbReference>
<dbReference type="STRING" id="1747903.ASR47_100290"/>
<accession>A0A1A7BWB3</accession>
<dbReference type="Pfam" id="PF00132">
    <property type="entry name" value="Hexapep"/>
    <property type="match status" value="1"/>
</dbReference>
<dbReference type="CDD" id="cd03354">
    <property type="entry name" value="LbH_SAT"/>
    <property type="match status" value="1"/>
</dbReference>
<comment type="similarity">
    <text evidence="1">Belongs to the transferase hexapeptide repeat family.</text>
</comment>